<dbReference type="PANTHER" id="PTHR42792:SF1">
    <property type="entry name" value="FLAGELLAR HOOK-ASSOCIATED PROTEIN 3"/>
    <property type="match status" value="1"/>
</dbReference>
<dbReference type="InterPro" id="IPR013384">
    <property type="entry name" value="Flagell_FlgL"/>
</dbReference>
<dbReference type="AlphaFoldDB" id="A0A1C0ZYE2"/>
<protein>
    <submittedName>
        <fullName evidence="7">Flagellar biosynthesis protein FlgL</fullName>
    </submittedName>
</protein>
<proteinExistence type="inferred from homology"/>
<dbReference type="OrthoDB" id="9758307at2"/>
<evidence type="ECO:0000256" key="3">
    <source>
        <dbReference type="ARBA" id="ARBA00023143"/>
    </source>
</evidence>
<dbReference type="PRINTS" id="PR00207">
    <property type="entry name" value="FLAGELLIN"/>
</dbReference>
<dbReference type="Proteomes" id="UP000093309">
    <property type="component" value="Unassembled WGS sequence"/>
</dbReference>
<reference evidence="8" key="1">
    <citation type="submission" date="2016-05" db="EMBL/GenBank/DDBJ databases">
        <title>Paenibacillus oryzae. sp. nov., isolated from the rice root.</title>
        <authorList>
            <person name="Zhang J."/>
            <person name="Zhang X."/>
        </authorList>
    </citation>
    <scope>NUCLEOTIDE SEQUENCE [LARGE SCALE GENOMIC DNA]</scope>
    <source>
        <strain evidence="8">KCTC13222</strain>
    </source>
</reference>
<evidence type="ECO:0000256" key="1">
    <source>
        <dbReference type="ARBA" id="ARBA00004365"/>
    </source>
</evidence>
<comment type="caution">
    <text evidence="7">The sequence shown here is derived from an EMBL/GenBank/DDBJ whole genome shotgun (WGS) entry which is preliminary data.</text>
</comment>
<feature type="domain" description="Flagellin N-terminal" evidence="5">
    <location>
        <begin position="7"/>
        <end position="142"/>
    </location>
</feature>
<sequence length="298" mass="32757">MATRITQTMINTQMLRNLGTNLNRMDNYQNQLATGRRINKPSDDPVGLSFAMRYRSELSANDQYQANTESATSWLSYTDSTLDKTNEVLQRVRELTVQAANGTNPQTAEDSINSEMKQLYSQLVSLGNSEFNGKHVFNGQMTDVAPYTEANASQVDVDDASVQFEIGAGVKLPVNVTGTQVFGSSTESDNVFKVMQDLIGAISTSDFTGISNSLGQLDSRMDKFLSIRSDVGAKMNRVDLSKSRLEDINSNLQSLQTKVEDADVAETMTNLKTAQNVYEASLSVGSQIIRPSLVDFLK</sequence>
<evidence type="ECO:0000313" key="7">
    <source>
        <dbReference type="EMBL" id="OCT13150.1"/>
    </source>
</evidence>
<organism evidence="7 8">
    <name type="scientific">Paenibacillus pectinilyticus</name>
    <dbReference type="NCBI Taxonomy" id="512399"/>
    <lineage>
        <taxon>Bacteria</taxon>
        <taxon>Bacillati</taxon>
        <taxon>Bacillota</taxon>
        <taxon>Bacilli</taxon>
        <taxon>Bacillales</taxon>
        <taxon>Paenibacillaceae</taxon>
        <taxon>Paenibacillus</taxon>
    </lineage>
</organism>
<dbReference type="Pfam" id="PF00669">
    <property type="entry name" value="Flagellin_N"/>
    <property type="match status" value="1"/>
</dbReference>
<dbReference type="EMBL" id="LYPC01000025">
    <property type="protein sequence ID" value="OCT13150.1"/>
    <property type="molecule type" value="Genomic_DNA"/>
</dbReference>
<dbReference type="RefSeq" id="WP_065854567.1">
    <property type="nucleotide sequence ID" value="NZ_LYPC01000025.1"/>
</dbReference>
<dbReference type="PANTHER" id="PTHR42792">
    <property type="entry name" value="FLAGELLIN"/>
    <property type="match status" value="1"/>
</dbReference>
<keyword evidence="7" id="KW-0282">Flagellum</keyword>
<dbReference type="GO" id="GO:0071973">
    <property type="term" value="P:bacterial-type flagellum-dependent cell motility"/>
    <property type="evidence" value="ECO:0007669"/>
    <property type="project" value="InterPro"/>
</dbReference>
<dbReference type="InterPro" id="IPR001492">
    <property type="entry name" value="Flagellin"/>
</dbReference>
<feature type="coiled-coil region" evidence="4">
    <location>
        <begin position="238"/>
        <end position="265"/>
    </location>
</feature>
<dbReference type="SUPFAM" id="SSF64518">
    <property type="entry name" value="Phase 1 flagellin"/>
    <property type="match status" value="1"/>
</dbReference>
<dbReference type="InterPro" id="IPR046358">
    <property type="entry name" value="Flagellin_C"/>
</dbReference>
<keyword evidence="3" id="KW-0975">Bacterial flagellum</keyword>
<evidence type="ECO:0000259" key="6">
    <source>
        <dbReference type="Pfam" id="PF00700"/>
    </source>
</evidence>
<feature type="domain" description="Flagellin C-terminal" evidence="6">
    <location>
        <begin position="216"/>
        <end position="297"/>
    </location>
</feature>
<keyword evidence="8" id="KW-1185">Reference proteome</keyword>
<evidence type="ECO:0000256" key="4">
    <source>
        <dbReference type="SAM" id="Coils"/>
    </source>
</evidence>
<dbReference type="GO" id="GO:0009424">
    <property type="term" value="C:bacterial-type flagellum hook"/>
    <property type="evidence" value="ECO:0007669"/>
    <property type="project" value="InterPro"/>
</dbReference>
<name>A0A1C0ZYE2_9BACL</name>
<dbReference type="NCBIfam" id="TIGR02550">
    <property type="entry name" value="flagell_flgL"/>
    <property type="match status" value="1"/>
</dbReference>
<keyword evidence="7" id="KW-0969">Cilium</keyword>
<dbReference type="GO" id="GO:0005198">
    <property type="term" value="F:structural molecule activity"/>
    <property type="evidence" value="ECO:0007669"/>
    <property type="project" value="InterPro"/>
</dbReference>
<dbReference type="Pfam" id="PF00700">
    <property type="entry name" value="Flagellin_C"/>
    <property type="match status" value="1"/>
</dbReference>
<gene>
    <name evidence="7" type="ORF">A8709_20615</name>
</gene>
<evidence type="ECO:0000259" key="5">
    <source>
        <dbReference type="Pfam" id="PF00669"/>
    </source>
</evidence>
<keyword evidence="4" id="KW-0175">Coiled coil</keyword>
<dbReference type="Gene3D" id="1.20.1330.10">
    <property type="entry name" value="f41 fragment of flagellin, N-terminal domain"/>
    <property type="match status" value="1"/>
</dbReference>
<accession>A0A1C0ZYE2</accession>
<evidence type="ECO:0000313" key="8">
    <source>
        <dbReference type="Proteomes" id="UP000093309"/>
    </source>
</evidence>
<dbReference type="InterPro" id="IPR001029">
    <property type="entry name" value="Flagellin_N"/>
</dbReference>
<dbReference type="STRING" id="512399.A8709_20615"/>
<evidence type="ECO:0000256" key="2">
    <source>
        <dbReference type="ARBA" id="ARBA00005709"/>
    </source>
</evidence>
<comment type="subcellular location">
    <subcellularLocation>
        <location evidence="1">Bacterial flagellum</location>
    </subcellularLocation>
</comment>
<keyword evidence="7" id="KW-0966">Cell projection</keyword>
<comment type="similarity">
    <text evidence="2">Belongs to the bacterial flagellin family.</text>
</comment>